<keyword evidence="4" id="KW-0489">Methyltransferase</keyword>
<evidence type="ECO:0000256" key="4">
    <source>
        <dbReference type="ARBA" id="ARBA00022603"/>
    </source>
</evidence>
<dbReference type="RefSeq" id="XP_001589829.1">
    <property type="nucleotide sequence ID" value="XM_001589779.1"/>
</dbReference>
<evidence type="ECO:0000259" key="8">
    <source>
        <dbReference type="PROSITE" id="PS50280"/>
    </source>
</evidence>
<dbReference type="SUPFAM" id="SSF82199">
    <property type="entry name" value="SET domain"/>
    <property type="match status" value="1"/>
</dbReference>
<keyword evidence="7" id="KW-0539">Nucleus</keyword>
<evidence type="ECO:0000313" key="9">
    <source>
        <dbReference type="EMBL" id="APA15637.1"/>
    </source>
</evidence>
<evidence type="ECO:0000256" key="7">
    <source>
        <dbReference type="ARBA" id="ARBA00023242"/>
    </source>
</evidence>
<dbReference type="EMBL" id="CP017828">
    <property type="protein sequence ID" value="APA15637.1"/>
    <property type="molecule type" value="Genomic_DNA"/>
</dbReference>
<dbReference type="PROSITE" id="PS50280">
    <property type="entry name" value="SET"/>
    <property type="match status" value="1"/>
</dbReference>
<dbReference type="OMA" id="WCERWGE"/>
<reference evidence="10" key="1">
    <citation type="journal article" date="2017" name="Genome Biol. Evol.">
        <title>The complete genome sequence of the phytopathogenic fungus Sclerotinia sclerotiorum reveals insights into the genome architecture of broad host range pathogens.</title>
        <authorList>
            <person name="Derbyshire M."/>
            <person name="Denton-Giles M."/>
            <person name="Hegedus D."/>
            <person name="Seifbarghy S."/>
            <person name="Rollins J."/>
            <person name="van Kan J."/>
            <person name="Seidl M.F."/>
            <person name="Faino L."/>
            <person name="Mbengue M."/>
            <person name="Navaud O."/>
            <person name="Raffaele S."/>
            <person name="Hammond-Kosack K."/>
            <person name="Heard S."/>
            <person name="Oliver R."/>
        </authorList>
    </citation>
    <scope>NUCLEOTIDE SEQUENCE [LARGE SCALE GENOMIC DNA]</scope>
    <source>
        <strain evidence="10">ATCC 18683 / 1980 / Ss-1</strain>
    </source>
</reference>
<evidence type="ECO:0000313" key="10">
    <source>
        <dbReference type="Proteomes" id="UP000177798"/>
    </source>
</evidence>
<proteinExistence type="predicted"/>
<dbReference type="PANTHER" id="PTHR22884">
    <property type="entry name" value="SET DOMAIN PROTEINS"/>
    <property type="match status" value="1"/>
</dbReference>
<protein>
    <recommendedName>
        <fullName evidence="8">SET domain-containing protein</fullName>
    </recommendedName>
</protein>
<dbReference type="InterPro" id="IPR046341">
    <property type="entry name" value="SET_dom_sf"/>
</dbReference>
<organism evidence="9 10">
    <name type="scientific">Sclerotinia sclerotiorum (strain ATCC 18683 / 1980 / Ss-1)</name>
    <name type="common">White mold</name>
    <name type="synonym">Whetzelinia sclerotiorum</name>
    <dbReference type="NCBI Taxonomy" id="665079"/>
    <lineage>
        <taxon>Eukaryota</taxon>
        <taxon>Fungi</taxon>
        <taxon>Dikarya</taxon>
        <taxon>Ascomycota</taxon>
        <taxon>Pezizomycotina</taxon>
        <taxon>Leotiomycetes</taxon>
        <taxon>Helotiales</taxon>
        <taxon>Sclerotiniaceae</taxon>
        <taxon>Sclerotinia</taxon>
    </lineage>
</organism>
<dbReference type="Pfam" id="PF00856">
    <property type="entry name" value="SET"/>
    <property type="match status" value="1"/>
</dbReference>
<dbReference type="InterPro" id="IPR050777">
    <property type="entry name" value="SET2_Histone-Lys_MeTrsfase"/>
</dbReference>
<keyword evidence="5" id="KW-0808">Transferase</keyword>
<sequence length="262" mass="28935">MAPSQQLPKNWPSHIPYLTTPTYCATLNSSHLKVLRTQTPDGIPIPPSHAKGPSPLVKITPINDPSHPANGQCGLFATRDLKPGTFILQYIGEVHAPNESTDERIRKMVEVHEKSDYDLSLDRDTGIGVDAQRKGNEARFINDFRGVSIGGERARVNAEFKEVWDTGRGERGMGVWVLGEKAGGGKGKGVGRWRGIRKGEEILVSYGRGFWGARKGEEEWGESCEWVGLGGRGVEEENFWSHSSDLERLNDSVNEGQFIEPS</sequence>
<name>A0A1D9QL30_SCLS1</name>
<dbReference type="VEuPathDB" id="FungiDB:sscle_15g104070"/>
<dbReference type="GO" id="GO:0008168">
    <property type="term" value="F:methyltransferase activity"/>
    <property type="evidence" value="ECO:0007669"/>
    <property type="project" value="UniProtKB-KW"/>
</dbReference>
<accession>A0A1D9QL30</accession>
<dbReference type="Gene3D" id="2.170.270.10">
    <property type="entry name" value="SET domain"/>
    <property type="match status" value="1"/>
</dbReference>
<evidence type="ECO:0000256" key="5">
    <source>
        <dbReference type="ARBA" id="ARBA00022679"/>
    </source>
</evidence>
<feature type="domain" description="SET" evidence="8">
    <location>
        <begin position="55"/>
        <end position="207"/>
    </location>
</feature>
<dbReference type="Proteomes" id="UP000177798">
    <property type="component" value="Chromosome 15"/>
</dbReference>
<dbReference type="GO" id="GO:0005694">
    <property type="term" value="C:chromosome"/>
    <property type="evidence" value="ECO:0007669"/>
    <property type="project" value="UniProtKB-SubCell"/>
</dbReference>
<dbReference type="AlphaFoldDB" id="A0A1D9QL30"/>
<dbReference type="GO" id="GO:0005634">
    <property type="term" value="C:nucleus"/>
    <property type="evidence" value="ECO:0007669"/>
    <property type="project" value="UniProtKB-SubCell"/>
</dbReference>
<dbReference type="KEGG" id="ssl:SS1G_09551"/>
<evidence type="ECO:0000256" key="3">
    <source>
        <dbReference type="ARBA" id="ARBA00022454"/>
    </source>
</evidence>
<evidence type="ECO:0000256" key="2">
    <source>
        <dbReference type="ARBA" id="ARBA00004286"/>
    </source>
</evidence>
<dbReference type="GO" id="GO:0032259">
    <property type="term" value="P:methylation"/>
    <property type="evidence" value="ECO:0007669"/>
    <property type="project" value="UniProtKB-KW"/>
</dbReference>
<evidence type="ECO:0000256" key="6">
    <source>
        <dbReference type="ARBA" id="ARBA00022691"/>
    </source>
</evidence>
<evidence type="ECO:0000256" key="1">
    <source>
        <dbReference type="ARBA" id="ARBA00004123"/>
    </source>
</evidence>
<keyword evidence="6" id="KW-0949">S-adenosyl-L-methionine</keyword>
<dbReference type="InterPro" id="IPR001214">
    <property type="entry name" value="SET_dom"/>
</dbReference>
<gene>
    <name evidence="9" type="ORF">sscle_15g104070</name>
</gene>
<comment type="subcellular location">
    <subcellularLocation>
        <location evidence="2">Chromosome</location>
    </subcellularLocation>
    <subcellularLocation>
        <location evidence="1">Nucleus</location>
    </subcellularLocation>
</comment>
<keyword evidence="3" id="KW-0158">Chromosome</keyword>
<dbReference type="OrthoDB" id="5792673at2759"/>